<keyword evidence="8 10" id="KW-0411">Iron-sulfur</keyword>
<evidence type="ECO:0000256" key="2">
    <source>
        <dbReference type="ARBA" id="ARBA00022485"/>
    </source>
</evidence>
<feature type="domain" description="4Fe-4S" evidence="13">
    <location>
        <begin position="22"/>
        <end position="81"/>
    </location>
</feature>
<gene>
    <name evidence="10" type="primary">rnfB</name>
    <name evidence="14" type="ORF">SAMN05444515_11929</name>
</gene>
<dbReference type="InterPro" id="IPR010207">
    <property type="entry name" value="Elect_transpt_cplx_RnfB/RsxB"/>
</dbReference>
<comment type="similarity">
    <text evidence="10">Belongs to the 4Fe4S bacterial-type ferredoxin family. RnfB subfamily.</text>
</comment>
<evidence type="ECO:0000259" key="12">
    <source>
        <dbReference type="PROSITE" id="PS51379"/>
    </source>
</evidence>
<dbReference type="AlphaFoldDB" id="A0A1H7QVK5"/>
<feature type="binding site" evidence="10">
    <location>
        <position position="39"/>
    </location>
    <ligand>
        <name>[4Fe-4S] cluster</name>
        <dbReference type="ChEBI" id="CHEBI:49883"/>
        <label>1</label>
    </ligand>
</feature>
<dbReference type="Proteomes" id="UP000199256">
    <property type="component" value="Unassembled WGS sequence"/>
</dbReference>
<dbReference type="GO" id="GO:0022900">
    <property type="term" value="P:electron transport chain"/>
    <property type="evidence" value="ECO:0007669"/>
    <property type="project" value="UniProtKB-UniRule"/>
</dbReference>
<feature type="compositionally biased region" description="Basic and acidic residues" evidence="11">
    <location>
        <begin position="270"/>
        <end position="283"/>
    </location>
</feature>
<dbReference type="PROSITE" id="PS00198">
    <property type="entry name" value="4FE4S_FER_1"/>
    <property type="match status" value="1"/>
</dbReference>
<keyword evidence="3 10" id="KW-0479">Metal-binding</keyword>
<name>A0A1H7QVK5_9GAMM</name>
<keyword evidence="9 10" id="KW-0472">Membrane</keyword>
<evidence type="ECO:0000259" key="13">
    <source>
        <dbReference type="PROSITE" id="PS51656"/>
    </source>
</evidence>
<dbReference type="EMBL" id="FOAA01000019">
    <property type="protein sequence ID" value="SEL51665.1"/>
    <property type="molecule type" value="Genomic_DNA"/>
</dbReference>
<dbReference type="Gene3D" id="1.10.15.40">
    <property type="entry name" value="Electron transport complex subunit B, putative Fe-S cluster"/>
    <property type="match status" value="1"/>
</dbReference>
<feature type="region of interest" description="Hydrophobic" evidence="10">
    <location>
        <begin position="1"/>
        <end position="16"/>
    </location>
</feature>
<evidence type="ECO:0000256" key="11">
    <source>
        <dbReference type="SAM" id="MobiDB-lite"/>
    </source>
</evidence>
<evidence type="ECO:0000256" key="9">
    <source>
        <dbReference type="ARBA" id="ARBA00023136"/>
    </source>
</evidence>
<evidence type="ECO:0000256" key="4">
    <source>
        <dbReference type="ARBA" id="ARBA00022737"/>
    </source>
</evidence>
<dbReference type="GO" id="GO:0005886">
    <property type="term" value="C:plasma membrane"/>
    <property type="evidence" value="ECO:0007669"/>
    <property type="project" value="UniProtKB-SubCell"/>
</dbReference>
<dbReference type="PROSITE" id="PS51656">
    <property type="entry name" value="4FE4S"/>
    <property type="match status" value="1"/>
</dbReference>
<feature type="binding site" evidence="10">
    <location>
        <position position="137"/>
    </location>
    <ligand>
        <name>[4Fe-4S] cluster</name>
        <dbReference type="ChEBI" id="CHEBI:49883"/>
        <label>2</label>
    </ligand>
</feature>
<organism evidence="14 15">
    <name type="scientific">Ectothiorhodospira marina</name>
    <dbReference type="NCBI Taxonomy" id="1396821"/>
    <lineage>
        <taxon>Bacteria</taxon>
        <taxon>Pseudomonadati</taxon>
        <taxon>Pseudomonadota</taxon>
        <taxon>Gammaproteobacteria</taxon>
        <taxon>Chromatiales</taxon>
        <taxon>Ectothiorhodospiraceae</taxon>
        <taxon>Ectothiorhodospira</taxon>
    </lineage>
</organism>
<dbReference type="PANTHER" id="PTHR43560">
    <property type="entry name" value="ION-TRANSLOCATING OXIDOREDUCTASE COMPLEX SUBUNIT B"/>
    <property type="match status" value="1"/>
</dbReference>
<feature type="binding site" evidence="10">
    <location>
        <position position="167"/>
    </location>
    <ligand>
        <name>[4Fe-4S] cluster</name>
        <dbReference type="ChEBI" id="CHEBI:49883"/>
        <label>3</label>
    </ligand>
</feature>
<dbReference type="PROSITE" id="PS51379">
    <property type="entry name" value="4FE4S_FER_2"/>
    <property type="match status" value="1"/>
</dbReference>
<feature type="binding site" evidence="10">
    <location>
        <position position="127"/>
    </location>
    <ligand>
        <name>[4Fe-4S] cluster</name>
        <dbReference type="ChEBI" id="CHEBI:49883"/>
        <label>2</label>
    </ligand>
</feature>
<dbReference type="InterPro" id="IPR017900">
    <property type="entry name" value="4Fe4S_Fe_S_CS"/>
</dbReference>
<dbReference type="InterPro" id="IPR017896">
    <property type="entry name" value="4Fe4S_Fe-S-bd"/>
</dbReference>
<dbReference type="STRING" id="1396821.SAMN05444515_11929"/>
<keyword evidence="10" id="KW-1003">Cell membrane</keyword>
<feature type="domain" description="4Fe-4S ferredoxin-type" evidence="12">
    <location>
        <begin position="152"/>
        <end position="181"/>
    </location>
</feature>
<keyword evidence="7 10" id="KW-0408">Iron</keyword>
<feature type="binding site" evidence="10">
    <location>
        <position position="131"/>
    </location>
    <ligand>
        <name>[4Fe-4S] cluster</name>
        <dbReference type="ChEBI" id="CHEBI:49883"/>
        <label>2</label>
    </ligand>
</feature>
<dbReference type="GO" id="GO:0046872">
    <property type="term" value="F:metal ion binding"/>
    <property type="evidence" value="ECO:0007669"/>
    <property type="project" value="UniProtKB-KW"/>
</dbReference>
<dbReference type="PANTHER" id="PTHR43560:SF1">
    <property type="entry name" value="ION-TRANSLOCATING OXIDOREDUCTASE COMPLEX SUBUNIT B"/>
    <property type="match status" value="1"/>
</dbReference>
<evidence type="ECO:0000256" key="6">
    <source>
        <dbReference type="ARBA" id="ARBA00022982"/>
    </source>
</evidence>
<comment type="function">
    <text evidence="10">Part of a membrane-bound complex that couples electron transfer with translocation of ions across the membrane.</text>
</comment>
<feature type="binding site" evidence="10">
    <location>
        <position position="161"/>
    </location>
    <ligand>
        <name>[4Fe-4S] cluster</name>
        <dbReference type="ChEBI" id="CHEBI:49883"/>
        <label>3</label>
    </ligand>
</feature>
<evidence type="ECO:0000256" key="5">
    <source>
        <dbReference type="ARBA" id="ARBA00022967"/>
    </source>
</evidence>
<proteinExistence type="inferred from homology"/>
<comment type="subcellular location">
    <subcellularLocation>
        <location evidence="10">Cell inner membrane</location>
    </subcellularLocation>
</comment>
<accession>A0A1H7QVK5</accession>
<keyword evidence="15" id="KW-1185">Reference proteome</keyword>
<keyword evidence="10" id="KW-0997">Cell inner membrane</keyword>
<dbReference type="Pfam" id="PF12837">
    <property type="entry name" value="Fer4_6"/>
    <property type="match status" value="1"/>
</dbReference>
<reference evidence="15" key="1">
    <citation type="submission" date="2016-10" db="EMBL/GenBank/DDBJ databases">
        <authorList>
            <person name="Varghese N."/>
            <person name="Submissions S."/>
        </authorList>
    </citation>
    <scope>NUCLEOTIDE SEQUENCE [LARGE SCALE GENOMIC DNA]</scope>
    <source>
        <strain evidence="15">DSM 241</strain>
    </source>
</reference>
<dbReference type="InterPro" id="IPR050395">
    <property type="entry name" value="4Fe4S_Ferredoxin_RnfB"/>
</dbReference>
<sequence length="283" mass="30290">MALLGVLLAGILAFANRRLYVFEDPRIDEIEDMLPRANCGACGEAGCRPFAEALVERRIDPARCTANAAEMNQKIADFLGVEMGDQERSVARLACAGGSHVAATRARYQGLKSCRAAALVAGGGKGCTWGCLGLGDCEAVCDFGAIHLDRHGLPVVDVDKCTGCGDCIEICPKGLFSLQPESHRLWVNCLNKDPQDEAMAHCQVVCTACGRCAIDAPEGLIRMEQNLAVIDYTKNALASPVAIQRCPTGAIVWLEGAEPRKGSGARKVTRKEPLPRMEPLPRV</sequence>
<evidence type="ECO:0000256" key="1">
    <source>
        <dbReference type="ARBA" id="ARBA00022448"/>
    </source>
</evidence>
<keyword evidence="2 10" id="KW-0004">4Fe-4S</keyword>
<dbReference type="NCBIfam" id="TIGR01944">
    <property type="entry name" value="rnfB"/>
    <property type="match status" value="1"/>
</dbReference>
<dbReference type="EC" id="7.-.-.-" evidence="10"/>
<feature type="binding site" evidence="10">
    <location>
        <position position="141"/>
    </location>
    <ligand>
        <name>[4Fe-4S] cluster</name>
        <dbReference type="ChEBI" id="CHEBI:49883"/>
        <label>3</label>
    </ligand>
</feature>
<feature type="binding site" evidence="10">
    <location>
        <position position="42"/>
    </location>
    <ligand>
        <name>[4Fe-4S] cluster</name>
        <dbReference type="ChEBI" id="CHEBI:49883"/>
        <label>1</label>
    </ligand>
</feature>
<dbReference type="GO" id="GO:0009055">
    <property type="term" value="F:electron transfer activity"/>
    <property type="evidence" value="ECO:0007669"/>
    <property type="project" value="InterPro"/>
</dbReference>
<evidence type="ECO:0000256" key="7">
    <source>
        <dbReference type="ARBA" id="ARBA00023004"/>
    </source>
</evidence>
<dbReference type="Pfam" id="PF04060">
    <property type="entry name" value="FeS"/>
    <property type="match status" value="1"/>
</dbReference>
<dbReference type="Gene3D" id="3.30.70.20">
    <property type="match status" value="1"/>
</dbReference>
<keyword evidence="4 10" id="KW-0677">Repeat</keyword>
<feature type="binding site" evidence="10">
    <location>
        <position position="64"/>
    </location>
    <ligand>
        <name>[4Fe-4S] cluster</name>
        <dbReference type="ChEBI" id="CHEBI:49883"/>
        <label>1</label>
    </ligand>
</feature>
<keyword evidence="1 10" id="KW-0813">Transport</keyword>
<feature type="binding site" evidence="10">
    <location>
        <position position="47"/>
    </location>
    <ligand>
        <name>[4Fe-4S] cluster</name>
        <dbReference type="ChEBI" id="CHEBI:49883"/>
        <label>1</label>
    </ligand>
</feature>
<protein>
    <recommendedName>
        <fullName evidence="10">Ion-translocating oxidoreductase complex subunit B</fullName>
        <ecNumber evidence="10">7.-.-.-</ecNumber>
    </recommendedName>
    <alternativeName>
        <fullName evidence="10">Rnf electron transport complex subunit B</fullName>
    </alternativeName>
</protein>
<evidence type="ECO:0000256" key="8">
    <source>
        <dbReference type="ARBA" id="ARBA00023014"/>
    </source>
</evidence>
<dbReference type="HAMAP" id="MF_00463">
    <property type="entry name" value="RsxB_RnfB"/>
    <property type="match status" value="1"/>
</dbReference>
<evidence type="ECO:0000256" key="3">
    <source>
        <dbReference type="ARBA" id="ARBA00022723"/>
    </source>
</evidence>
<comment type="cofactor">
    <cofactor evidence="10">
        <name>[4Fe-4S] cluster</name>
        <dbReference type="ChEBI" id="CHEBI:49883"/>
    </cofactor>
    <text evidence="10">Binds 3 [4Fe-4S] clusters.</text>
</comment>
<dbReference type="InterPro" id="IPR007202">
    <property type="entry name" value="4Fe-4S_dom"/>
</dbReference>
<feature type="binding site" evidence="10">
    <location>
        <position position="171"/>
    </location>
    <ligand>
        <name>[4Fe-4S] cluster</name>
        <dbReference type="ChEBI" id="CHEBI:49883"/>
        <label>2</label>
    </ligand>
</feature>
<feature type="region of interest" description="Disordered" evidence="11">
    <location>
        <begin position="261"/>
        <end position="283"/>
    </location>
</feature>
<dbReference type="GO" id="GO:0051539">
    <property type="term" value="F:4 iron, 4 sulfur cluster binding"/>
    <property type="evidence" value="ECO:0007669"/>
    <property type="project" value="UniProtKB-UniRule"/>
</dbReference>
<keyword evidence="6 10" id="KW-0249">Electron transport</keyword>
<comment type="caution">
    <text evidence="10">Lacks conserved residue(s) required for the propagation of feature annotation.</text>
</comment>
<comment type="subunit">
    <text evidence="10">The complex is composed of six subunits: RnfA, RnfB, RnfC, RnfD, RnfE and RnfG.</text>
</comment>
<dbReference type="SUPFAM" id="SSF54862">
    <property type="entry name" value="4Fe-4S ferredoxins"/>
    <property type="match status" value="1"/>
</dbReference>
<evidence type="ECO:0000256" key="10">
    <source>
        <dbReference type="HAMAP-Rule" id="MF_00463"/>
    </source>
</evidence>
<evidence type="ECO:0000313" key="14">
    <source>
        <dbReference type="EMBL" id="SEL51665.1"/>
    </source>
</evidence>
<evidence type="ECO:0000313" key="15">
    <source>
        <dbReference type="Proteomes" id="UP000199256"/>
    </source>
</evidence>
<keyword evidence="5 10" id="KW-1278">Translocase</keyword>
<feature type="binding site" evidence="10">
    <location>
        <position position="164"/>
    </location>
    <ligand>
        <name>[4Fe-4S] cluster</name>
        <dbReference type="ChEBI" id="CHEBI:49883"/>
        <label>3</label>
    </ligand>
</feature>